<evidence type="ECO:0000256" key="3">
    <source>
        <dbReference type="ARBA" id="ARBA00022490"/>
    </source>
</evidence>
<name>A0A6P7L7H0_BETSP</name>
<dbReference type="SUPFAM" id="SSF52075">
    <property type="entry name" value="Outer arm dynein light chain 1"/>
    <property type="match status" value="1"/>
</dbReference>
<keyword evidence="3" id="KW-0963">Cytoplasm</keyword>
<dbReference type="AlphaFoldDB" id="A0A6P7L7H0"/>
<keyword evidence="4" id="KW-0433">Leucine-rich repeat</keyword>
<dbReference type="InterPro" id="IPR001611">
    <property type="entry name" value="Leu-rich_rpt"/>
</dbReference>
<proteinExistence type="predicted"/>
<dbReference type="Pfam" id="PF14580">
    <property type="entry name" value="LRR_9"/>
    <property type="match status" value="1"/>
</dbReference>
<evidence type="ECO:0000256" key="1">
    <source>
        <dbReference type="ARBA" id="ARBA00004496"/>
    </source>
</evidence>
<keyword evidence="5" id="KW-0677">Repeat</keyword>
<keyword evidence="7" id="KW-1185">Reference proteome</keyword>
<dbReference type="GeneID" id="114845967"/>
<feature type="region of interest" description="Disordered" evidence="6">
    <location>
        <begin position="168"/>
        <end position="188"/>
    </location>
</feature>
<evidence type="ECO:0000313" key="7">
    <source>
        <dbReference type="Proteomes" id="UP000515150"/>
    </source>
</evidence>
<protein>
    <recommendedName>
        <fullName evidence="2">Leucine-rich repeat-containing protein 51</fullName>
    </recommendedName>
</protein>
<dbReference type="InParanoid" id="A0A6P7L7H0"/>
<dbReference type="InterPro" id="IPR032675">
    <property type="entry name" value="LRR_dom_sf"/>
</dbReference>
<evidence type="ECO:0000313" key="8">
    <source>
        <dbReference type="RefSeq" id="XP_028990438.1"/>
    </source>
</evidence>
<dbReference type="PANTHER" id="PTHR46545">
    <property type="entry name" value="LEUCINE-RICH REPEAT-CONTAINING PROTEIN 51"/>
    <property type="match status" value="1"/>
</dbReference>
<dbReference type="PROSITE" id="PS51450">
    <property type="entry name" value="LRR"/>
    <property type="match status" value="2"/>
</dbReference>
<sequence>MCSPPVDLSFKNISRITGAVAEVPRCGVRPLTTDSIGRFLSRSLRLSNNRISDITDLHYVLHHLMADPSQLGWLDLSFNHITYIDPVLRELRELRVLYLHGNNIMEMSTVDKLGELPHLHTITLHGNAIENTRGYRSHVIFALPHLKNMDFSVVTREERELANFWHRSMKQNQKHKTASPAPATSAFK</sequence>
<dbReference type="PANTHER" id="PTHR46545:SF1">
    <property type="entry name" value="LEUCINE-RICH REPEAT-CONTAINING PROTEIN 51"/>
    <property type="match status" value="1"/>
</dbReference>
<evidence type="ECO:0000256" key="5">
    <source>
        <dbReference type="ARBA" id="ARBA00022737"/>
    </source>
</evidence>
<feature type="compositionally biased region" description="Basic residues" evidence="6">
    <location>
        <begin position="168"/>
        <end position="177"/>
    </location>
</feature>
<dbReference type="GO" id="GO:0005737">
    <property type="term" value="C:cytoplasm"/>
    <property type="evidence" value="ECO:0007669"/>
    <property type="project" value="UniProtKB-SubCell"/>
</dbReference>
<dbReference type="Gene3D" id="3.80.10.10">
    <property type="entry name" value="Ribonuclease Inhibitor"/>
    <property type="match status" value="1"/>
</dbReference>
<dbReference type="OrthoDB" id="676979at2759"/>
<reference evidence="8" key="1">
    <citation type="submission" date="2025-08" db="UniProtKB">
        <authorList>
            <consortium name="RefSeq"/>
        </authorList>
    </citation>
    <scope>IDENTIFICATION</scope>
</reference>
<evidence type="ECO:0000256" key="6">
    <source>
        <dbReference type="SAM" id="MobiDB-lite"/>
    </source>
</evidence>
<gene>
    <name evidence="8" type="primary">LOC114845967</name>
</gene>
<dbReference type="RefSeq" id="XP_028990438.1">
    <property type="nucleotide sequence ID" value="XM_029134605.3"/>
</dbReference>
<dbReference type="Proteomes" id="UP000515150">
    <property type="component" value="Chromosome 19"/>
</dbReference>
<dbReference type="KEGG" id="bspl:114845967"/>
<evidence type="ECO:0000256" key="4">
    <source>
        <dbReference type="ARBA" id="ARBA00022614"/>
    </source>
</evidence>
<accession>A0A6P7L7H0</accession>
<organism evidence="7 8">
    <name type="scientific">Betta splendens</name>
    <name type="common">Siamese fighting fish</name>
    <dbReference type="NCBI Taxonomy" id="158456"/>
    <lineage>
        <taxon>Eukaryota</taxon>
        <taxon>Metazoa</taxon>
        <taxon>Chordata</taxon>
        <taxon>Craniata</taxon>
        <taxon>Vertebrata</taxon>
        <taxon>Euteleostomi</taxon>
        <taxon>Actinopterygii</taxon>
        <taxon>Neopterygii</taxon>
        <taxon>Teleostei</taxon>
        <taxon>Neoteleostei</taxon>
        <taxon>Acanthomorphata</taxon>
        <taxon>Anabantaria</taxon>
        <taxon>Anabantiformes</taxon>
        <taxon>Anabantoidei</taxon>
        <taxon>Osphronemidae</taxon>
        <taxon>Betta</taxon>
    </lineage>
</organism>
<evidence type="ECO:0000256" key="2">
    <source>
        <dbReference type="ARBA" id="ARBA00014223"/>
    </source>
</evidence>
<comment type="subcellular location">
    <subcellularLocation>
        <location evidence="1">Cytoplasm</location>
    </subcellularLocation>
</comment>